<reference evidence="2" key="2">
    <citation type="journal article" date="2020" name="Nat. Commun.">
        <title>Large-scale genome sequencing of mycorrhizal fungi provides insights into the early evolution of symbiotic traits.</title>
        <authorList>
            <person name="Miyauchi S."/>
            <person name="Kiss E."/>
            <person name="Kuo A."/>
            <person name="Drula E."/>
            <person name="Kohler A."/>
            <person name="Sanchez-Garcia M."/>
            <person name="Morin E."/>
            <person name="Andreopoulos B."/>
            <person name="Barry K.W."/>
            <person name="Bonito G."/>
            <person name="Buee M."/>
            <person name="Carver A."/>
            <person name="Chen C."/>
            <person name="Cichocki N."/>
            <person name="Clum A."/>
            <person name="Culley D."/>
            <person name="Crous P.W."/>
            <person name="Fauchery L."/>
            <person name="Girlanda M."/>
            <person name="Hayes R.D."/>
            <person name="Keri Z."/>
            <person name="LaButti K."/>
            <person name="Lipzen A."/>
            <person name="Lombard V."/>
            <person name="Magnuson J."/>
            <person name="Maillard F."/>
            <person name="Murat C."/>
            <person name="Nolan M."/>
            <person name="Ohm R.A."/>
            <person name="Pangilinan J."/>
            <person name="Pereira M.F."/>
            <person name="Perotto S."/>
            <person name="Peter M."/>
            <person name="Pfister S."/>
            <person name="Riley R."/>
            <person name="Sitrit Y."/>
            <person name="Stielow J.B."/>
            <person name="Szollosi G."/>
            <person name="Zifcakova L."/>
            <person name="Stursova M."/>
            <person name="Spatafora J.W."/>
            <person name="Tedersoo L."/>
            <person name="Vaario L.M."/>
            <person name="Yamada A."/>
            <person name="Yan M."/>
            <person name="Wang P."/>
            <person name="Xu J."/>
            <person name="Bruns T."/>
            <person name="Baldrian P."/>
            <person name="Vilgalys R."/>
            <person name="Dunand C."/>
            <person name="Henrissat B."/>
            <person name="Grigoriev I.V."/>
            <person name="Hibbett D."/>
            <person name="Nagy L.G."/>
            <person name="Martin F.M."/>
        </authorList>
    </citation>
    <scope>NUCLEOTIDE SEQUENCE</scope>
    <source>
        <strain evidence="2">BED1</strain>
    </source>
</reference>
<evidence type="ECO:0000313" key="3">
    <source>
        <dbReference type="Proteomes" id="UP001194468"/>
    </source>
</evidence>
<evidence type="ECO:0000256" key="1">
    <source>
        <dbReference type="SAM" id="MobiDB-lite"/>
    </source>
</evidence>
<sequence length="327" mass="36041">MITPKKEEAESRASVGSGGITFGPGACTLRCTFGELVCTSTDGRRGNCRTFVTARVVGYHSHGGQTIFWGSGDCGPFGAIDEVAVPVRYERKAQVPQGPQASLGYDILDARYNSLKYKRRYLSIIYYQIARLGYFSPNEVQKSIDWLAANPNDTTTSYILAATLAAFDPAEPHPFTGNVRKNLTTDKGTIVHPWHRQAPPPPRSPQPRSRNQVEAFVRQELVPASKPDASLASRIFNEIESIGTTVTQAQIARQNAQSNTIPPSGPGSQPSLGYDILDARYDSLKYERRYLSIVYYQTARLGYFSPNEILPNNPYNADTTVLLVTDP</sequence>
<reference evidence="2" key="1">
    <citation type="submission" date="2019-10" db="EMBL/GenBank/DDBJ databases">
        <authorList>
            <consortium name="DOE Joint Genome Institute"/>
            <person name="Kuo A."/>
            <person name="Miyauchi S."/>
            <person name="Kiss E."/>
            <person name="Drula E."/>
            <person name="Kohler A."/>
            <person name="Sanchez-Garcia M."/>
            <person name="Andreopoulos B."/>
            <person name="Barry K.W."/>
            <person name="Bonito G."/>
            <person name="Buee M."/>
            <person name="Carver A."/>
            <person name="Chen C."/>
            <person name="Cichocki N."/>
            <person name="Clum A."/>
            <person name="Culley D."/>
            <person name="Crous P.W."/>
            <person name="Fauchery L."/>
            <person name="Girlanda M."/>
            <person name="Hayes R."/>
            <person name="Keri Z."/>
            <person name="LaButti K."/>
            <person name="Lipzen A."/>
            <person name="Lombard V."/>
            <person name="Magnuson J."/>
            <person name="Maillard F."/>
            <person name="Morin E."/>
            <person name="Murat C."/>
            <person name="Nolan M."/>
            <person name="Ohm R."/>
            <person name="Pangilinan J."/>
            <person name="Pereira M."/>
            <person name="Perotto S."/>
            <person name="Peter M."/>
            <person name="Riley R."/>
            <person name="Sitrit Y."/>
            <person name="Stielow B."/>
            <person name="Szollosi G."/>
            <person name="Zifcakova L."/>
            <person name="Stursova M."/>
            <person name="Spatafora J.W."/>
            <person name="Tedersoo L."/>
            <person name="Vaario L.-M."/>
            <person name="Yamada A."/>
            <person name="Yan M."/>
            <person name="Wang P."/>
            <person name="Xu J."/>
            <person name="Bruns T."/>
            <person name="Baldrian P."/>
            <person name="Vilgalys R."/>
            <person name="Henrissat B."/>
            <person name="Grigoriev I.V."/>
            <person name="Hibbett D."/>
            <person name="Nagy L.G."/>
            <person name="Martin F.M."/>
        </authorList>
    </citation>
    <scope>NUCLEOTIDE SEQUENCE</scope>
    <source>
        <strain evidence="2">BED1</strain>
    </source>
</reference>
<protein>
    <submittedName>
        <fullName evidence="2">Uncharacterized protein</fullName>
    </submittedName>
</protein>
<gene>
    <name evidence="2" type="ORF">L210DRAFT_3717325</name>
</gene>
<feature type="region of interest" description="Disordered" evidence="1">
    <location>
        <begin position="191"/>
        <end position="211"/>
    </location>
</feature>
<comment type="caution">
    <text evidence="2">The sequence shown here is derived from an EMBL/GenBank/DDBJ whole genome shotgun (WGS) entry which is preliminary data.</text>
</comment>
<accession>A0AAD4GA54</accession>
<proteinExistence type="predicted"/>
<dbReference type="Proteomes" id="UP001194468">
    <property type="component" value="Unassembled WGS sequence"/>
</dbReference>
<dbReference type="EMBL" id="WHUW01000040">
    <property type="protein sequence ID" value="KAF8432484.1"/>
    <property type="molecule type" value="Genomic_DNA"/>
</dbReference>
<organism evidence="2 3">
    <name type="scientific">Boletus edulis BED1</name>
    <dbReference type="NCBI Taxonomy" id="1328754"/>
    <lineage>
        <taxon>Eukaryota</taxon>
        <taxon>Fungi</taxon>
        <taxon>Dikarya</taxon>
        <taxon>Basidiomycota</taxon>
        <taxon>Agaricomycotina</taxon>
        <taxon>Agaricomycetes</taxon>
        <taxon>Agaricomycetidae</taxon>
        <taxon>Boletales</taxon>
        <taxon>Boletineae</taxon>
        <taxon>Boletaceae</taxon>
        <taxon>Boletoideae</taxon>
        <taxon>Boletus</taxon>
    </lineage>
</organism>
<keyword evidence="3" id="KW-1185">Reference proteome</keyword>
<evidence type="ECO:0000313" key="2">
    <source>
        <dbReference type="EMBL" id="KAF8432484.1"/>
    </source>
</evidence>
<dbReference type="AlphaFoldDB" id="A0AAD4GA54"/>
<name>A0AAD4GA54_BOLED</name>